<comment type="caution">
    <text evidence="1">The sequence shown here is derived from an EMBL/GenBank/DDBJ whole genome shotgun (WGS) entry which is preliminary data.</text>
</comment>
<evidence type="ECO:0000313" key="1">
    <source>
        <dbReference type="EMBL" id="GMN29356.1"/>
    </source>
</evidence>
<protein>
    <submittedName>
        <fullName evidence="1">Uncharacterized protein</fullName>
    </submittedName>
</protein>
<gene>
    <name evidence="1" type="ORF">TIFTF001_002398</name>
</gene>
<dbReference type="EMBL" id="BTGU01000002">
    <property type="protein sequence ID" value="GMN29356.1"/>
    <property type="molecule type" value="Genomic_DNA"/>
</dbReference>
<evidence type="ECO:0000313" key="2">
    <source>
        <dbReference type="Proteomes" id="UP001187192"/>
    </source>
</evidence>
<sequence>MARSRLEIARGGGGFSPKVAFVGDHRGGGFSQKVARGRGAFCRRSRVGQGVIREWVIIGWGGGDKGGQTKIANG</sequence>
<accession>A0AA87ZMK1</accession>
<dbReference type="AlphaFoldDB" id="A0AA87ZMK1"/>
<name>A0AA87ZMK1_FICCA</name>
<reference evidence="1" key="1">
    <citation type="submission" date="2023-07" db="EMBL/GenBank/DDBJ databases">
        <title>draft genome sequence of fig (Ficus carica).</title>
        <authorList>
            <person name="Takahashi T."/>
            <person name="Nishimura K."/>
        </authorList>
    </citation>
    <scope>NUCLEOTIDE SEQUENCE</scope>
</reference>
<dbReference type="Proteomes" id="UP001187192">
    <property type="component" value="Unassembled WGS sequence"/>
</dbReference>
<proteinExistence type="predicted"/>
<organism evidence="1 2">
    <name type="scientific">Ficus carica</name>
    <name type="common">Common fig</name>
    <dbReference type="NCBI Taxonomy" id="3494"/>
    <lineage>
        <taxon>Eukaryota</taxon>
        <taxon>Viridiplantae</taxon>
        <taxon>Streptophyta</taxon>
        <taxon>Embryophyta</taxon>
        <taxon>Tracheophyta</taxon>
        <taxon>Spermatophyta</taxon>
        <taxon>Magnoliopsida</taxon>
        <taxon>eudicotyledons</taxon>
        <taxon>Gunneridae</taxon>
        <taxon>Pentapetalae</taxon>
        <taxon>rosids</taxon>
        <taxon>fabids</taxon>
        <taxon>Rosales</taxon>
        <taxon>Moraceae</taxon>
        <taxon>Ficeae</taxon>
        <taxon>Ficus</taxon>
    </lineage>
</organism>
<keyword evidence="2" id="KW-1185">Reference proteome</keyword>